<dbReference type="PANTHER" id="PTHR43569:SF1">
    <property type="entry name" value="BLL3371 PROTEIN"/>
    <property type="match status" value="1"/>
</dbReference>
<dbReference type="InterPro" id="IPR032466">
    <property type="entry name" value="Metal_Hydrolase"/>
</dbReference>
<dbReference type="Pfam" id="PF04909">
    <property type="entry name" value="Amidohydro_2"/>
    <property type="match status" value="1"/>
</dbReference>
<proteinExistence type="inferred from homology"/>
<evidence type="ECO:0000259" key="2">
    <source>
        <dbReference type="Pfam" id="PF04909"/>
    </source>
</evidence>
<dbReference type="SUPFAM" id="SSF51556">
    <property type="entry name" value="Metallo-dependent hydrolases"/>
    <property type="match status" value="1"/>
</dbReference>
<evidence type="ECO:0000256" key="1">
    <source>
        <dbReference type="ARBA" id="ARBA00038310"/>
    </source>
</evidence>
<evidence type="ECO:0000313" key="4">
    <source>
        <dbReference type="Proteomes" id="UP000698752"/>
    </source>
</evidence>
<reference evidence="4" key="1">
    <citation type="journal article" date="2021" name="Syst. Appl. Microbiol.">
        <title>Roseomonas hellenica sp. nov., isolated from roots of wild-growing Alkanna tinctoria.</title>
        <authorList>
            <person name="Rat A."/>
            <person name="Naranjo H.D."/>
            <person name="Lebbe L."/>
            <person name="Cnockaert M."/>
            <person name="Krigas N."/>
            <person name="Grigoriadou K."/>
            <person name="Maloupa E."/>
            <person name="Willems A."/>
        </authorList>
    </citation>
    <scope>NUCLEOTIDE SEQUENCE [LARGE SCALE GENOMIC DNA]</scope>
    <source>
        <strain evidence="4">LMG 31159</strain>
    </source>
</reference>
<gene>
    <name evidence="3" type="ORF">GXW78_09090</name>
</gene>
<keyword evidence="4" id="KW-1185">Reference proteome</keyword>
<organism evidence="3 4">
    <name type="scientific">Neoroseomonas terrae</name>
    <dbReference type="NCBI Taxonomy" id="424799"/>
    <lineage>
        <taxon>Bacteria</taxon>
        <taxon>Pseudomonadati</taxon>
        <taxon>Pseudomonadota</taxon>
        <taxon>Alphaproteobacteria</taxon>
        <taxon>Acetobacterales</taxon>
        <taxon>Acetobacteraceae</taxon>
        <taxon>Neoroseomonas</taxon>
    </lineage>
</organism>
<feature type="domain" description="Amidohydrolase-related" evidence="2">
    <location>
        <begin position="37"/>
        <end position="342"/>
    </location>
</feature>
<sequence>MAFDPTTRDFPPPHVPVREDWLAQTHEPVLDPTLPIIDPHHHLWHRPAERYLAEELLADLGDGHDVRATVFVQCRSYYREDGPAPMRPVGETEFVQRVAEAADPAGPRIAAGIVCMADLMLGDAVRPVLEAHLAAAPTRLRGVRNMTTSHPSIVSSFGRIPAQRLLDPAFRTGFAHLAPLGLSYDVWAYHTQLDEVADLARAFPQTQIIVNHLGGPLGIGPFASRRAEVFEAWRPAIRALAAVPNLSMKLGGGGMHLLGLDFHHGAAPPSSEALALAFRPYVETCIEAFGAERCMFESNFPVDKGMFGYRILWNAFKRLAAGASEVERSALFSGTAARIYRLEPIAA</sequence>
<comment type="similarity">
    <text evidence="1">Belongs to the metallo-dependent hydrolases superfamily.</text>
</comment>
<protein>
    <submittedName>
        <fullName evidence="3">Amidohydrolase family protein</fullName>
    </submittedName>
</protein>
<dbReference type="InterPro" id="IPR006680">
    <property type="entry name" value="Amidohydro-rel"/>
</dbReference>
<name>A0ABS5EFM0_9PROT</name>
<comment type="caution">
    <text evidence="3">The sequence shown here is derived from an EMBL/GenBank/DDBJ whole genome shotgun (WGS) entry which is preliminary data.</text>
</comment>
<dbReference type="Gene3D" id="3.20.20.140">
    <property type="entry name" value="Metal-dependent hydrolases"/>
    <property type="match status" value="1"/>
</dbReference>
<evidence type="ECO:0000313" key="3">
    <source>
        <dbReference type="EMBL" id="MBR0649816.1"/>
    </source>
</evidence>
<dbReference type="EMBL" id="JAAEDI010000008">
    <property type="protein sequence ID" value="MBR0649816.1"/>
    <property type="molecule type" value="Genomic_DNA"/>
</dbReference>
<dbReference type="RefSeq" id="WP_246521989.1">
    <property type="nucleotide sequence ID" value="NZ_JAAEDI010000008.1"/>
</dbReference>
<accession>A0ABS5EFM0</accession>
<dbReference type="InterPro" id="IPR052350">
    <property type="entry name" value="Metallo-dep_Lactonases"/>
</dbReference>
<dbReference type="Proteomes" id="UP000698752">
    <property type="component" value="Unassembled WGS sequence"/>
</dbReference>
<dbReference type="PANTHER" id="PTHR43569">
    <property type="entry name" value="AMIDOHYDROLASE"/>
    <property type="match status" value="1"/>
</dbReference>